<comment type="caution">
    <text evidence="1">The sequence shown here is derived from an EMBL/GenBank/DDBJ whole genome shotgun (WGS) entry which is preliminary data.</text>
</comment>
<gene>
    <name evidence="1" type="ORF">CEXT_293581</name>
</gene>
<evidence type="ECO:0000313" key="1">
    <source>
        <dbReference type="EMBL" id="GIX75365.1"/>
    </source>
</evidence>
<organism evidence="1 2">
    <name type="scientific">Caerostris extrusa</name>
    <name type="common">Bark spider</name>
    <name type="synonym">Caerostris bankana</name>
    <dbReference type="NCBI Taxonomy" id="172846"/>
    <lineage>
        <taxon>Eukaryota</taxon>
        <taxon>Metazoa</taxon>
        <taxon>Ecdysozoa</taxon>
        <taxon>Arthropoda</taxon>
        <taxon>Chelicerata</taxon>
        <taxon>Arachnida</taxon>
        <taxon>Araneae</taxon>
        <taxon>Araneomorphae</taxon>
        <taxon>Entelegynae</taxon>
        <taxon>Araneoidea</taxon>
        <taxon>Araneidae</taxon>
        <taxon>Caerostris</taxon>
    </lineage>
</organism>
<proteinExistence type="predicted"/>
<name>A0AAV4MU60_CAEEX</name>
<protein>
    <submittedName>
        <fullName evidence="1">Uncharacterized protein</fullName>
    </submittedName>
</protein>
<sequence length="118" mass="13540">MTLPISESKSHGPNVFETNCRNERIRVAERSIIGKKLSCYYCWISSTQQRRARVPALMYLRLTAEMRELLLPSEDIIGKSSAVIIARFLQHSKGGTLYPGNMWREKINECVGRDCFCI</sequence>
<accession>A0AAV4MU60</accession>
<dbReference type="Proteomes" id="UP001054945">
    <property type="component" value="Unassembled WGS sequence"/>
</dbReference>
<reference evidence="1 2" key="1">
    <citation type="submission" date="2021-06" db="EMBL/GenBank/DDBJ databases">
        <title>Caerostris extrusa draft genome.</title>
        <authorList>
            <person name="Kono N."/>
            <person name="Arakawa K."/>
        </authorList>
    </citation>
    <scope>NUCLEOTIDE SEQUENCE [LARGE SCALE GENOMIC DNA]</scope>
</reference>
<evidence type="ECO:0000313" key="2">
    <source>
        <dbReference type="Proteomes" id="UP001054945"/>
    </source>
</evidence>
<dbReference type="AlphaFoldDB" id="A0AAV4MU60"/>
<dbReference type="EMBL" id="BPLR01002582">
    <property type="protein sequence ID" value="GIX75365.1"/>
    <property type="molecule type" value="Genomic_DNA"/>
</dbReference>
<keyword evidence="2" id="KW-1185">Reference proteome</keyword>